<accession>A0ABT5E0U5</accession>
<dbReference type="EMBL" id="JAQNDL010000001">
    <property type="protein sequence ID" value="MDC0718321.1"/>
    <property type="molecule type" value="Genomic_DNA"/>
</dbReference>
<comment type="caution">
    <text evidence="2">The sequence shown here is derived from an EMBL/GenBank/DDBJ whole genome shotgun (WGS) entry which is preliminary data.</text>
</comment>
<feature type="region of interest" description="Disordered" evidence="1">
    <location>
        <begin position="139"/>
        <end position="219"/>
    </location>
</feature>
<protein>
    <recommendedName>
        <fullName evidence="4">Tetratricopeptide repeat protein</fullName>
    </recommendedName>
</protein>
<dbReference type="Proteomes" id="UP001221686">
    <property type="component" value="Unassembled WGS sequence"/>
</dbReference>
<evidence type="ECO:0008006" key="4">
    <source>
        <dbReference type="Google" id="ProtNLM"/>
    </source>
</evidence>
<name>A0ABT5E0U5_9BACT</name>
<keyword evidence="3" id="KW-1185">Reference proteome</keyword>
<proteinExistence type="predicted"/>
<feature type="compositionally biased region" description="Basic and acidic residues" evidence="1">
    <location>
        <begin position="156"/>
        <end position="171"/>
    </location>
</feature>
<evidence type="ECO:0000313" key="2">
    <source>
        <dbReference type="EMBL" id="MDC0718321.1"/>
    </source>
</evidence>
<sequence>MKDLDVLVEAAADDLARAMRRELAPDFAAVVAEAHARDPRRVPAGALVEVRALAPVAQLRGDPSGRVPAREQAEFAALLVAARAEIDADCAAVRAAGPPPVPVPKARRAATRPWMWLAAAAAVAGLAFGARPLLTRGQGGPDTALQAPFHDQASPPRHEVAPAPKSVERVRPASAPEPEAPVEVAPAVEHDPKTMVEETGPKGQPEKAAARARGESRADRLRRLDAEAEASWEAGDLAGAEALYREIAALAPGSRAADLAYGDLFSLARQRHGGDEEVALWRSYLRQFPRGRYADDARAGLCRRAEEGQRAACWRDYAADFPNGVHRHQAARVLEGEP</sequence>
<dbReference type="RefSeq" id="WP_272086800.1">
    <property type="nucleotide sequence ID" value="NZ_JAQNDL010000001.1"/>
</dbReference>
<organism evidence="2 3">
    <name type="scientific">Nannocystis bainbridge</name>
    <dbReference type="NCBI Taxonomy" id="2995303"/>
    <lineage>
        <taxon>Bacteria</taxon>
        <taxon>Pseudomonadati</taxon>
        <taxon>Myxococcota</taxon>
        <taxon>Polyangia</taxon>
        <taxon>Nannocystales</taxon>
        <taxon>Nannocystaceae</taxon>
        <taxon>Nannocystis</taxon>
    </lineage>
</organism>
<reference evidence="2 3" key="1">
    <citation type="submission" date="2022-11" db="EMBL/GenBank/DDBJ databases">
        <title>Minimal conservation of predation-associated metabolite biosynthetic gene clusters underscores biosynthetic potential of Myxococcota including descriptions for ten novel species: Archangium lansinium sp. nov., Myxococcus landrumus sp. nov., Nannocystis bai.</title>
        <authorList>
            <person name="Ahearne A."/>
            <person name="Stevens C."/>
            <person name="Dowd S."/>
        </authorList>
    </citation>
    <scope>NUCLEOTIDE SEQUENCE [LARGE SCALE GENOMIC DNA]</scope>
    <source>
        <strain evidence="2 3">BB15-2</strain>
    </source>
</reference>
<gene>
    <name evidence="2" type="ORF">POL25_15545</name>
</gene>
<evidence type="ECO:0000313" key="3">
    <source>
        <dbReference type="Proteomes" id="UP001221686"/>
    </source>
</evidence>
<feature type="compositionally biased region" description="Basic and acidic residues" evidence="1">
    <location>
        <begin position="188"/>
        <end position="219"/>
    </location>
</feature>
<evidence type="ECO:0000256" key="1">
    <source>
        <dbReference type="SAM" id="MobiDB-lite"/>
    </source>
</evidence>
<feature type="compositionally biased region" description="Low complexity" evidence="1">
    <location>
        <begin position="172"/>
        <end position="187"/>
    </location>
</feature>